<accession>H0EE20</accession>
<organism evidence="1 2">
    <name type="scientific">Glarea lozoyensis (strain ATCC 74030 / MF5533)</name>
    <dbReference type="NCBI Taxonomy" id="1104152"/>
    <lineage>
        <taxon>Eukaryota</taxon>
        <taxon>Fungi</taxon>
        <taxon>Dikarya</taxon>
        <taxon>Ascomycota</taxon>
        <taxon>Pezizomycotina</taxon>
        <taxon>Leotiomycetes</taxon>
        <taxon>Helotiales</taxon>
        <taxon>Helotiaceae</taxon>
        <taxon>Glarea</taxon>
    </lineage>
</organism>
<sequence length="46" mass="5281">MREGPRSDYCFLTCYHNISQYTGEQIASVAAHKVQKAIRYDNAGRM</sequence>
<proteinExistence type="predicted"/>
<dbReference type="AlphaFoldDB" id="H0EE20"/>
<keyword evidence="2" id="KW-1185">Reference proteome</keyword>
<dbReference type="HOGENOM" id="CLU_3191437_0_0_1"/>
<dbReference type="Proteomes" id="UP000005446">
    <property type="component" value="Unassembled WGS sequence"/>
</dbReference>
<reference evidence="1 2" key="1">
    <citation type="journal article" date="2012" name="Eukaryot. Cell">
        <title>Genome sequence of the fungus Glarea lozoyensis: the first genome sequence of a species from the Helotiaceae family.</title>
        <authorList>
            <person name="Youssar L."/>
            <person name="Gruening B.A."/>
            <person name="Erxleben A."/>
            <person name="Guenther S."/>
            <person name="Huettel W."/>
        </authorList>
    </citation>
    <scope>NUCLEOTIDE SEQUENCE [LARGE SCALE GENOMIC DNA]</scope>
    <source>
        <strain evidence="2">ATCC 74030 / MF5533</strain>
    </source>
</reference>
<protein>
    <submittedName>
        <fullName evidence="1">Uncharacterized protein</fullName>
    </submittedName>
</protein>
<evidence type="ECO:0000313" key="1">
    <source>
        <dbReference type="EMBL" id="EHL03178.1"/>
    </source>
</evidence>
<gene>
    <name evidence="1" type="ORF">M7I_0688</name>
</gene>
<dbReference type="EMBL" id="AGUE01000012">
    <property type="protein sequence ID" value="EHL03178.1"/>
    <property type="molecule type" value="Genomic_DNA"/>
</dbReference>
<comment type="caution">
    <text evidence="1">The sequence shown here is derived from an EMBL/GenBank/DDBJ whole genome shotgun (WGS) entry which is preliminary data.</text>
</comment>
<name>H0EE20_GLAL7</name>
<dbReference type="InParanoid" id="H0EE20"/>
<evidence type="ECO:0000313" key="2">
    <source>
        <dbReference type="Proteomes" id="UP000005446"/>
    </source>
</evidence>